<evidence type="ECO:0000256" key="4">
    <source>
        <dbReference type="ARBA" id="ARBA00023315"/>
    </source>
</evidence>
<dbReference type="GO" id="GO:0008914">
    <property type="term" value="F:leucyl-tRNA--protein transferase activity"/>
    <property type="evidence" value="ECO:0007669"/>
    <property type="project" value="UniProtKB-UniRule"/>
</dbReference>
<dbReference type="FunFam" id="3.40.630.70:FF:000001">
    <property type="entry name" value="Leucyl/phenylalanyl-tRNA--protein transferase"/>
    <property type="match status" value="1"/>
</dbReference>
<evidence type="ECO:0000256" key="1">
    <source>
        <dbReference type="ARBA" id="ARBA00004496"/>
    </source>
</evidence>
<dbReference type="EC" id="2.3.2.6" evidence="10 15"/>
<accession>F8CF70</accession>
<dbReference type="Pfam" id="PF03588">
    <property type="entry name" value="Leu_Phe_trans"/>
    <property type="match status" value="1"/>
</dbReference>
<dbReference type="STRING" id="483219.LILAB_02255"/>
<evidence type="ECO:0000256" key="5">
    <source>
        <dbReference type="ARBA" id="ARBA00050607"/>
    </source>
</evidence>
<evidence type="ECO:0000256" key="3">
    <source>
        <dbReference type="ARBA" id="ARBA00022679"/>
    </source>
</evidence>
<evidence type="ECO:0000256" key="10">
    <source>
        <dbReference type="ARBA" id="ARBA00066767"/>
    </source>
</evidence>
<evidence type="ECO:0000256" key="13">
    <source>
        <dbReference type="ARBA" id="ARBA00077165"/>
    </source>
</evidence>
<dbReference type="InterPro" id="IPR042203">
    <property type="entry name" value="Leu/Phe-tRNA_Trfase_C"/>
</dbReference>
<evidence type="ECO:0000256" key="6">
    <source>
        <dbReference type="ARBA" id="ARBA00050652"/>
    </source>
</evidence>
<evidence type="ECO:0000256" key="15">
    <source>
        <dbReference type="HAMAP-Rule" id="MF_00688"/>
    </source>
</evidence>
<comment type="subcellular location">
    <subcellularLocation>
        <location evidence="1 15">Cytoplasm</location>
    </subcellularLocation>
</comment>
<comment type="function">
    <text evidence="8 15">Functions in the N-end rule pathway of protein degradation where it conjugates Leu, Phe and, less efficiently, Met from aminoacyl-tRNAs to the N-termini of proteins containing an N-terminal arginine or lysine.</text>
</comment>
<comment type="catalytic activity">
    <reaction evidence="5 15">
        <text>L-phenylalanyl-tRNA(Phe) + an N-terminal L-alpha-aminoacyl-[protein] = an N-terminal L-phenylalanyl-L-alpha-aminoacyl-[protein] + tRNA(Phe)</text>
        <dbReference type="Rhea" id="RHEA:43632"/>
        <dbReference type="Rhea" id="RHEA-COMP:9668"/>
        <dbReference type="Rhea" id="RHEA-COMP:9699"/>
        <dbReference type="Rhea" id="RHEA-COMP:10636"/>
        <dbReference type="Rhea" id="RHEA-COMP:10637"/>
        <dbReference type="ChEBI" id="CHEBI:78442"/>
        <dbReference type="ChEBI" id="CHEBI:78531"/>
        <dbReference type="ChEBI" id="CHEBI:78597"/>
        <dbReference type="ChEBI" id="CHEBI:83561"/>
        <dbReference type="EC" id="2.3.2.6"/>
    </reaction>
</comment>
<reference evidence="16 17" key="1">
    <citation type="journal article" date="2011" name="J. Bacteriol.">
        <title>Genome sequence of the halotolerant marine bacterium Myxococcus fulvus HW-1.</title>
        <authorList>
            <person name="Li Z.F."/>
            <person name="Li X."/>
            <person name="Liu H."/>
            <person name="Liu X."/>
            <person name="Han K."/>
            <person name="Wu Z.H."/>
            <person name="Hu W."/>
            <person name="Li F.F."/>
            <person name="Li Y.Z."/>
        </authorList>
    </citation>
    <scope>NUCLEOTIDE SEQUENCE [LARGE SCALE GENOMIC DNA]</scope>
    <source>
        <strain evidence="17">ATCC BAA-855 / HW-1</strain>
    </source>
</reference>
<dbReference type="GO" id="GO:0030163">
    <property type="term" value="P:protein catabolic process"/>
    <property type="evidence" value="ECO:0007669"/>
    <property type="project" value="UniProtKB-UniRule"/>
</dbReference>
<dbReference type="eggNOG" id="COG2360">
    <property type="taxonomic scope" value="Bacteria"/>
</dbReference>
<evidence type="ECO:0000256" key="7">
    <source>
        <dbReference type="ARBA" id="ARBA00051538"/>
    </source>
</evidence>
<evidence type="ECO:0000256" key="9">
    <source>
        <dbReference type="ARBA" id="ARBA00061535"/>
    </source>
</evidence>
<dbReference type="AlphaFoldDB" id="F8CF70"/>
<evidence type="ECO:0000313" key="16">
    <source>
        <dbReference type="EMBL" id="AEI62378.1"/>
    </source>
</evidence>
<dbReference type="PANTHER" id="PTHR30098:SF2">
    <property type="entry name" value="LEUCYL_PHENYLALANYL-TRNA--PROTEIN TRANSFERASE"/>
    <property type="match status" value="1"/>
</dbReference>
<protein>
    <recommendedName>
        <fullName evidence="11 15">Leucyl/phenylalanyl-tRNA--protein transferase</fullName>
        <ecNumber evidence="10 15">2.3.2.6</ecNumber>
    </recommendedName>
    <alternativeName>
        <fullName evidence="12 15">L/F-transferase</fullName>
    </alternativeName>
    <alternativeName>
        <fullName evidence="13 15">Leucyltransferase</fullName>
    </alternativeName>
    <alternativeName>
        <fullName evidence="14 15">Phenyalanyltransferase</fullName>
    </alternativeName>
</protein>
<dbReference type="InterPro" id="IPR004616">
    <property type="entry name" value="Leu/Phe-tRNA_Trfase"/>
</dbReference>
<keyword evidence="3 15" id="KW-0808">Transferase</keyword>
<evidence type="ECO:0000256" key="14">
    <source>
        <dbReference type="ARBA" id="ARBA00083640"/>
    </source>
</evidence>
<evidence type="ECO:0000256" key="12">
    <source>
        <dbReference type="ARBA" id="ARBA00077136"/>
    </source>
</evidence>
<evidence type="ECO:0000256" key="11">
    <source>
        <dbReference type="ARBA" id="ARBA00074372"/>
    </source>
</evidence>
<dbReference type="PANTHER" id="PTHR30098">
    <property type="entry name" value="LEUCYL/PHENYLALANYL-TRNA--PROTEIN TRANSFERASE"/>
    <property type="match status" value="1"/>
</dbReference>
<dbReference type="InterPro" id="IPR042221">
    <property type="entry name" value="Leu/Phe-tRNA_Trfase_N"/>
</dbReference>
<comment type="catalytic activity">
    <reaction evidence="6 15">
        <text>N-terminal L-arginyl-[protein] + L-leucyl-tRNA(Leu) = N-terminal L-leucyl-L-arginyl-[protein] + tRNA(Leu) + H(+)</text>
        <dbReference type="Rhea" id="RHEA:50416"/>
        <dbReference type="Rhea" id="RHEA-COMP:9613"/>
        <dbReference type="Rhea" id="RHEA-COMP:9622"/>
        <dbReference type="Rhea" id="RHEA-COMP:12672"/>
        <dbReference type="Rhea" id="RHEA-COMP:12673"/>
        <dbReference type="ChEBI" id="CHEBI:15378"/>
        <dbReference type="ChEBI" id="CHEBI:64719"/>
        <dbReference type="ChEBI" id="CHEBI:78442"/>
        <dbReference type="ChEBI" id="CHEBI:78494"/>
        <dbReference type="ChEBI" id="CHEBI:133044"/>
        <dbReference type="EC" id="2.3.2.6"/>
    </reaction>
</comment>
<comment type="similarity">
    <text evidence="9 15">Belongs to the L/F-transferase family.</text>
</comment>
<dbReference type="KEGG" id="mfu:LILAB_02255"/>
<comment type="catalytic activity">
    <reaction evidence="7 15">
        <text>N-terminal L-lysyl-[protein] + L-leucyl-tRNA(Leu) = N-terminal L-leucyl-L-lysyl-[protein] + tRNA(Leu) + H(+)</text>
        <dbReference type="Rhea" id="RHEA:12340"/>
        <dbReference type="Rhea" id="RHEA-COMP:9613"/>
        <dbReference type="Rhea" id="RHEA-COMP:9622"/>
        <dbReference type="Rhea" id="RHEA-COMP:12670"/>
        <dbReference type="Rhea" id="RHEA-COMP:12671"/>
        <dbReference type="ChEBI" id="CHEBI:15378"/>
        <dbReference type="ChEBI" id="CHEBI:65249"/>
        <dbReference type="ChEBI" id="CHEBI:78442"/>
        <dbReference type="ChEBI" id="CHEBI:78494"/>
        <dbReference type="ChEBI" id="CHEBI:133043"/>
        <dbReference type="EC" id="2.3.2.6"/>
    </reaction>
</comment>
<dbReference type="EMBL" id="CP002830">
    <property type="protein sequence ID" value="AEI62378.1"/>
    <property type="molecule type" value="Genomic_DNA"/>
</dbReference>
<sequence length="236" mass="26340">MPIYLLSDEHPELFPPPERADKSGIVAVGGDLRPERLLAAYARGIFPWYSEGDPILWHSPDPRFVLTPDMLHAGRSLRKAMARGVYEVRYDTAFRRVITECSRVPRPGQSGTWITDEMMEAYVTLHEAGFAHSVEAWAEGELKGGLYGVSLGAAFFGESMFALAPDASKVAFVTSVERFRDWGFQLIDCQVETEHLARFGAVNWPRKRFLAALAKALKEPTRRGKWTALSKSAGPL</sequence>
<dbReference type="Gene3D" id="3.40.630.70">
    <property type="entry name" value="Leucyl/phenylalanyl-tRNA-protein transferase, C-terminal domain"/>
    <property type="match status" value="1"/>
</dbReference>
<dbReference type="HOGENOM" id="CLU_075045_0_0_7"/>
<evidence type="ECO:0000256" key="8">
    <source>
        <dbReference type="ARBA" id="ARBA00054043"/>
    </source>
</evidence>
<dbReference type="GO" id="GO:0005737">
    <property type="term" value="C:cytoplasm"/>
    <property type="evidence" value="ECO:0007669"/>
    <property type="project" value="UniProtKB-SubCell"/>
</dbReference>
<proteinExistence type="inferred from homology"/>
<dbReference type="SUPFAM" id="SSF55729">
    <property type="entry name" value="Acyl-CoA N-acyltransferases (Nat)"/>
    <property type="match status" value="1"/>
</dbReference>
<dbReference type="Proteomes" id="UP000000488">
    <property type="component" value="Chromosome"/>
</dbReference>
<dbReference type="HAMAP" id="MF_00688">
    <property type="entry name" value="Leu_Phe_trans"/>
    <property type="match status" value="1"/>
</dbReference>
<organism evidence="16 17">
    <name type="scientific">Myxococcus fulvus (strain ATCC BAA-855 / HW-1)</name>
    <dbReference type="NCBI Taxonomy" id="483219"/>
    <lineage>
        <taxon>Bacteria</taxon>
        <taxon>Pseudomonadati</taxon>
        <taxon>Myxococcota</taxon>
        <taxon>Myxococcia</taxon>
        <taxon>Myxococcales</taxon>
        <taxon>Cystobacterineae</taxon>
        <taxon>Myxococcaceae</taxon>
        <taxon>Myxococcus</taxon>
    </lineage>
</organism>
<dbReference type="InterPro" id="IPR016181">
    <property type="entry name" value="Acyl_CoA_acyltransferase"/>
</dbReference>
<keyword evidence="2 15" id="KW-0963">Cytoplasm</keyword>
<dbReference type="NCBIfam" id="TIGR00667">
    <property type="entry name" value="aat"/>
    <property type="match status" value="1"/>
</dbReference>
<dbReference type="Gene3D" id="3.30.70.3550">
    <property type="entry name" value="Leucyl/phenylalanyl-tRNA-protein transferase, N-terminal domain"/>
    <property type="match status" value="1"/>
</dbReference>
<keyword evidence="4 15" id="KW-0012">Acyltransferase</keyword>
<gene>
    <name evidence="15 16" type="primary">aat</name>
    <name evidence="16" type="ordered locus">LILAB_02255</name>
</gene>
<evidence type="ECO:0000313" key="17">
    <source>
        <dbReference type="Proteomes" id="UP000000488"/>
    </source>
</evidence>
<evidence type="ECO:0000256" key="2">
    <source>
        <dbReference type="ARBA" id="ARBA00022490"/>
    </source>
</evidence>
<dbReference type="FunFam" id="3.30.70.3550:FF:000001">
    <property type="entry name" value="Leucyl/phenylalanyl-tRNA--protein transferase"/>
    <property type="match status" value="1"/>
</dbReference>
<name>F8CF70_MYXFH</name>